<organism evidence="2 3">
    <name type="scientific">Thioalbus denitrificans</name>
    <dbReference type="NCBI Taxonomy" id="547122"/>
    <lineage>
        <taxon>Bacteria</taxon>
        <taxon>Pseudomonadati</taxon>
        <taxon>Pseudomonadota</taxon>
        <taxon>Gammaproteobacteria</taxon>
        <taxon>Chromatiales</taxon>
        <taxon>Ectothiorhodospiraceae</taxon>
        <taxon>Thioalbus</taxon>
    </lineage>
</organism>
<proteinExistence type="predicted"/>
<name>A0A369CH50_9GAMM</name>
<evidence type="ECO:0000313" key="3">
    <source>
        <dbReference type="Proteomes" id="UP000252707"/>
    </source>
</evidence>
<feature type="transmembrane region" description="Helical" evidence="1">
    <location>
        <begin position="12"/>
        <end position="31"/>
    </location>
</feature>
<feature type="transmembrane region" description="Helical" evidence="1">
    <location>
        <begin position="68"/>
        <end position="86"/>
    </location>
</feature>
<gene>
    <name evidence="2" type="ORF">DFQ59_103128</name>
</gene>
<comment type="caution">
    <text evidence="2">The sequence shown here is derived from an EMBL/GenBank/DDBJ whole genome shotgun (WGS) entry which is preliminary data.</text>
</comment>
<keyword evidence="1" id="KW-1133">Transmembrane helix</keyword>
<evidence type="ECO:0000313" key="2">
    <source>
        <dbReference type="EMBL" id="RCX31164.1"/>
    </source>
</evidence>
<evidence type="ECO:0000256" key="1">
    <source>
        <dbReference type="SAM" id="Phobius"/>
    </source>
</evidence>
<feature type="transmembrane region" description="Helical" evidence="1">
    <location>
        <begin position="37"/>
        <end position="56"/>
    </location>
</feature>
<dbReference type="AlphaFoldDB" id="A0A369CH50"/>
<dbReference type="EMBL" id="QPJY01000003">
    <property type="protein sequence ID" value="RCX31164.1"/>
    <property type="molecule type" value="Genomic_DNA"/>
</dbReference>
<keyword evidence="1" id="KW-0812">Transmembrane</keyword>
<protein>
    <submittedName>
        <fullName evidence="2">Uncharacterized protein</fullName>
    </submittedName>
</protein>
<accession>A0A369CH50</accession>
<sequence>MMAEPNVSLLKSVTLAGLIVAGILVLLSLLLLTRSAALGIIALAINGAIAAFVYFARDALVKGDAAKARQPAFLAAIIAGVAAVISLGFGDVIGLLLDGAVAGALGYTWYQLK</sequence>
<dbReference type="Proteomes" id="UP000252707">
    <property type="component" value="Unassembled WGS sequence"/>
</dbReference>
<keyword evidence="1" id="KW-0472">Membrane</keyword>
<reference evidence="2 3" key="1">
    <citation type="submission" date="2018-07" db="EMBL/GenBank/DDBJ databases">
        <title>Genomic Encyclopedia of Type Strains, Phase IV (KMG-IV): sequencing the most valuable type-strain genomes for metagenomic binning, comparative biology and taxonomic classification.</title>
        <authorList>
            <person name="Goeker M."/>
        </authorList>
    </citation>
    <scope>NUCLEOTIDE SEQUENCE [LARGE SCALE GENOMIC DNA]</scope>
    <source>
        <strain evidence="2 3">DSM 26407</strain>
    </source>
</reference>
<keyword evidence="3" id="KW-1185">Reference proteome</keyword>